<evidence type="ECO:0000256" key="2">
    <source>
        <dbReference type="ARBA" id="ARBA00006003"/>
    </source>
</evidence>
<sequence>MEALTKKHLTFKLIAGCCLFSALFLVAAWDSRHNEDGNLRAGPLRRLLETDEDPAGQPYRLSDAQKIRLGKLGYSPAQIAKFDSMSEAQITKALEAATEMALNKAKSRGGKGAGPRPKGVRGSRRAAVHARVAGVEAASPAPAEESPASEDPAPVVAEAGVPESVMEGVGNTSDTPPLEITTQLLRELKPPEYCFTAVNGEKGFPSVRKFKNPPSDKVAARIASLLQQERKCWILTKKCALDPESTDNSGRPYVNKMKGAATLEESLPNLPELEKGGLGTCALVGTADNLVKKGWGPQIDAHDFVVRFNTVTKGYEADVGARVDGLWTKAGYNSKETSKISPTRYHMIPKETPAGFKPIDGVPLMAYGPALNKWRPVAKEVYEIYKKEKKILKGTPTGGLARMISIMESGLCSRVDVYGYSSGGGKYFARSAVVKEAHVINIEHYLRRVIMAAQLHGKVCIYGE</sequence>
<evidence type="ECO:0000313" key="13">
    <source>
        <dbReference type="Proteomes" id="UP001190700"/>
    </source>
</evidence>
<feature type="compositionally biased region" description="Basic residues" evidence="11">
    <location>
        <begin position="118"/>
        <end position="128"/>
    </location>
</feature>
<feature type="compositionally biased region" description="Low complexity" evidence="11">
    <location>
        <begin position="129"/>
        <end position="154"/>
    </location>
</feature>
<protein>
    <submittedName>
        <fullName evidence="12">Uncharacterized protein</fullName>
    </submittedName>
</protein>
<accession>A0AAE0F5Q3</accession>
<evidence type="ECO:0000256" key="10">
    <source>
        <dbReference type="ARBA" id="ARBA00023180"/>
    </source>
</evidence>
<evidence type="ECO:0000256" key="8">
    <source>
        <dbReference type="ARBA" id="ARBA00023034"/>
    </source>
</evidence>
<dbReference type="InterPro" id="IPR038578">
    <property type="entry name" value="GT29-like_sf"/>
</dbReference>
<dbReference type="GO" id="GO:0008373">
    <property type="term" value="F:sialyltransferase activity"/>
    <property type="evidence" value="ECO:0007669"/>
    <property type="project" value="InterPro"/>
</dbReference>
<dbReference type="PANTHER" id="PTHR11987:SF36">
    <property type="entry name" value="SIA-ALPHA-2,3-GAL-BETA-1,4-GLCNAC-R:ALPHA 2,8-SIALYLTRANSFERASE"/>
    <property type="match status" value="1"/>
</dbReference>
<dbReference type="PANTHER" id="PTHR11987">
    <property type="entry name" value="ALPHA-2,8-SIALYLTRANSFERASE"/>
    <property type="match status" value="1"/>
</dbReference>
<keyword evidence="13" id="KW-1185">Reference proteome</keyword>
<evidence type="ECO:0000256" key="4">
    <source>
        <dbReference type="ARBA" id="ARBA00022679"/>
    </source>
</evidence>
<reference evidence="12 13" key="1">
    <citation type="journal article" date="2015" name="Genome Biol. Evol.">
        <title>Comparative Genomics of a Bacterivorous Green Alga Reveals Evolutionary Causalities and Consequences of Phago-Mixotrophic Mode of Nutrition.</title>
        <authorList>
            <person name="Burns J.A."/>
            <person name="Paasch A."/>
            <person name="Narechania A."/>
            <person name="Kim E."/>
        </authorList>
    </citation>
    <scope>NUCLEOTIDE SEQUENCE [LARGE SCALE GENOMIC DNA]</scope>
    <source>
        <strain evidence="12 13">PLY_AMNH</strain>
    </source>
</reference>
<evidence type="ECO:0000256" key="3">
    <source>
        <dbReference type="ARBA" id="ARBA00022676"/>
    </source>
</evidence>
<organism evidence="12 13">
    <name type="scientific">Cymbomonas tetramitiformis</name>
    <dbReference type="NCBI Taxonomy" id="36881"/>
    <lineage>
        <taxon>Eukaryota</taxon>
        <taxon>Viridiplantae</taxon>
        <taxon>Chlorophyta</taxon>
        <taxon>Pyramimonadophyceae</taxon>
        <taxon>Pyramimonadales</taxon>
        <taxon>Pyramimonadaceae</taxon>
        <taxon>Cymbomonas</taxon>
    </lineage>
</organism>
<gene>
    <name evidence="12" type="ORF">CYMTET_37689</name>
</gene>
<dbReference type="InterPro" id="IPR001675">
    <property type="entry name" value="Glyco_trans_29"/>
</dbReference>
<keyword evidence="10" id="KW-0325">Glycoprotein</keyword>
<evidence type="ECO:0000256" key="5">
    <source>
        <dbReference type="ARBA" id="ARBA00022692"/>
    </source>
</evidence>
<evidence type="ECO:0000313" key="12">
    <source>
        <dbReference type="EMBL" id="KAK3253041.1"/>
    </source>
</evidence>
<keyword evidence="9" id="KW-0472">Membrane</keyword>
<dbReference type="GO" id="GO:0000139">
    <property type="term" value="C:Golgi membrane"/>
    <property type="evidence" value="ECO:0007669"/>
    <property type="project" value="UniProtKB-SubCell"/>
</dbReference>
<keyword evidence="6" id="KW-0735">Signal-anchor</keyword>
<keyword evidence="4" id="KW-0808">Transferase</keyword>
<name>A0AAE0F5Q3_9CHLO</name>
<keyword evidence="7" id="KW-1133">Transmembrane helix</keyword>
<feature type="region of interest" description="Disordered" evidence="11">
    <location>
        <begin position="104"/>
        <end position="154"/>
    </location>
</feature>
<comment type="subcellular location">
    <subcellularLocation>
        <location evidence="1">Golgi apparatus membrane</location>
        <topology evidence="1">Single-pass type II membrane protein</topology>
    </subcellularLocation>
</comment>
<keyword evidence="8" id="KW-0333">Golgi apparatus</keyword>
<evidence type="ECO:0000256" key="11">
    <source>
        <dbReference type="SAM" id="MobiDB-lite"/>
    </source>
</evidence>
<evidence type="ECO:0000256" key="6">
    <source>
        <dbReference type="ARBA" id="ARBA00022968"/>
    </source>
</evidence>
<dbReference type="AlphaFoldDB" id="A0AAE0F5Q3"/>
<comment type="caution">
    <text evidence="12">The sequence shown here is derived from an EMBL/GenBank/DDBJ whole genome shotgun (WGS) entry which is preliminary data.</text>
</comment>
<keyword evidence="5" id="KW-0812">Transmembrane</keyword>
<dbReference type="Gene3D" id="3.90.1480.20">
    <property type="entry name" value="Glycosyl transferase family 29"/>
    <property type="match status" value="1"/>
</dbReference>
<dbReference type="EMBL" id="LGRX02025028">
    <property type="protein sequence ID" value="KAK3253041.1"/>
    <property type="molecule type" value="Genomic_DNA"/>
</dbReference>
<dbReference type="InterPro" id="IPR050943">
    <property type="entry name" value="Glycosyltr_29_Sialyltrsf"/>
</dbReference>
<keyword evidence="3" id="KW-0328">Glycosyltransferase</keyword>
<comment type="similarity">
    <text evidence="2">Belongs to the glycosyltransferase 29 family.</text>
</comment>
<evidence type="ECO:0000256" key="7">
    <source>
        <dbReference type="ARBA" id="ARBA00022989"/>
    </source>
</evidence>
<dbReference type="Proteomes" id="UP001190700">
    <property type="component" value="Unassembled WGS sequence"/>
</dbReference>
<evidence type="ECO:0000256" key="1">
    <source>
        <dbReference type="ARBA" id="ARBA00004323"/>
    </source>
</evidence>
<dbReference type="Pfam" id="PF00777">
    <property type="entry name" value="Glyco_transf_29"/>
    <property type="match status" value="1"/>
</dbReference>
<evidence type="ECO:0000256" key="9">
    <source>
        <dbReference type="ARBA" id="ARBA00023136"/>
    </source>
</evidence>
<proteinExistence type="inferred from homology"/>